<name>A0A6M1T5N8_9BACT</name>
<dbReference type="InterPro" id="IPR036526">
    <property type="entry name" value="C-N_Hydrolase_sf"/>
</dbReference>
<evidence type="ECO:0000313" key="3">
    <source>
        <dbReference type="EMBL" id="NGP87963.1"/>
    </source>
</evidence>
<dbReference type="RefSeq" id="WP_165267210.1">
    <property type="nucleotide sequence ID" value="NZ_JAALLS010000006.1"/>
</dbReference>
<dbReference type="PROSITE" id="PS50263">
    <property type="entry name" value="CN_HYDROLASE"/>
    <property type="match status" value="1"/>
</dbReference>
<dbReference type="Gene3D" id="3.60.110.10">
    <property type="entry name" value="Carbon-nitrogen hydrolase"/>
    <property type="match status" value="1"/>
</dbReference>
<comment type="caution">
    <text evidence="3">The sequence shown here is derived from an EMBL/GenBank/DDBJ whole genome shotgun (WGS) entry which is preliminary data.</text>
</comment>
<accession>A0A6M1T5N8</accession>
<organism evidence="3 4">
    <name type="scientific">Fodinibius halophilus</name>
    <dbReference type="NCBI Taxonomy" id="1736908"/>
    <lineage>
        <taxon>Bacteria</taxon>
        <taxon>Pseudomonadati</taxon>
        <taxon>Balneolota</taxon>
        <taxon>Balneolia</taxon>
        <taxon>Balneolales</taxon>
        <taxon>Balneolaceae</taxon>
        <taxon>Fodinibius</taxon>
    </lineage>
</organism>
<dbReference type="PANTHER" id="PTHR43674:SF2">
    <property type="entry name" value="BETA-UREIDOPROPIONASE"/>
    <property type="match status" value="1"/>
</dbReference>
<evidence type="ECO:0000259" key="2">
    <source>
        <dbReference type="PROSITE" id="PS50263"/>
    </source>
</evidence>
<dbReference type="SUPFAM" id="SSF56317">
    <property type="entry name" value="Carbon-nitrogen hydrolase"/>
    <property type="match status" value="1"/>
</dbReference>
<feature type="domain" description="CN hydrolase" evidence="2">
    <location>
        <begin position="1"/>
        <end position="246"/>
    </location>
</feature>
<gene>
    <name evidence="3" type="ORF">G3569_06330</name>
</gene>
<protein>
    <submittedName>
        <fullName evidence="3">Carbon-nitrogen hydrolase family protein</fullName>
    </submittedName>
</protein>
<dbReference type="InterPro" id="IPR003010">
    <property type="entry name" value="C-N_Hydrolase"/>
</dbReference>
<dbReference type="GO" id="GO:0016811">
    <property type="term" value="F:hydrolase activity, acting on carbon-nitrogen (but not peptide) bonds, in linear amides"/>
    <property type="evidence" value="ECO:0007669"/>
    <property type="project" value="TreeGrafter"/>
</dbReference>
<dbReference type="Pfam" id="PF00795">
    <property type="entry name" value="CN_hydrolase"/>
    <property type="match status" value="1"/>
</dbReference>
<evidence type="ECO:0000256" key="1">
    <source>
        <dbReference type="ARBA" id="ARBA00022801"/>
    </source>
</evidence>
<dbReference type="PANTHER" id="PTHR43674">
    <property type="entry name" value="NITRILASE C965.09-RELATED"/>
    <property type="match status" value="1"/>
</dbReference>
<keyword evidence="1 3" id="KW-0378">Hydrolase</keyword>
<reference evidence="3 4" key="1">
    <citation type="submission" date="2020-02" db="EMBL/GenBank/DDBJ databases">
        <title>Aliifodinibius halophilus 2W32, complete genome.</title>
        <authorList>
            <person name="Li Y."/>
            <person name="Wu S."/>
        </authorList>
    </citation>
    <scope>NUCLEOTIDE SEQUENCE [LARGE SCALE GENOMIC DNA]</scope>
    <source>
        <strain evidence="3 4">2W32</strain>
    </source>
</reference>
<sequence>MKIALIQQACTEDKYENLDRGLQAAREAAELGAKIICFPELAFEPFYPQYDNPTEPGRHAETIPGSITESFSELAAEFEVVIILNLFEQDGDKTYDSSPVINIDGSIMGTTRMIHITDYACFHEQQYYTPGNKGAPVYDTPYGKIGVAICYDRHYPEYMRALAVQGAEIVFVPQAGAVGEWPEGLYQSELRTAAFQNGYFTALCNRVGEEPKLTFAGESFICNPGGSVIAEAASQKEDILYCDIDLNEAADSHSRKLFLKDRRPELYAGWIDS</sequence>
<dbReference type="EMBL" id="JAALLS010000006">
    <property type="protein sequence ID" value="NGP87963.1"/>
    <property type="molecule type" value="Genomic_DNA"/>
</dbReference>
<proteinExistence type="predicted"/>
<dbReference type="Proteomes" id="UP000479132">
    <property type="component" value="Unassembled WGS sequence"/>
</dbReference>
<keyword evidence="4" id="KW-1185">Reference proteome</keyword>
<dbReference type="AlphaFoldDB" id="A0A6M1T5N8"/>
<dbReference type="InterPro" id="IPR050345">
    <property type="entry name" value="Aliph_Amidase/BUP"/>
</dbReference>
<evidence type="ECO:0000313" key="4">
    <source>
        <dbReference type="Proteomes" id="UP000479132"/>
    </source>
</evidence>